<dbReference type="Proteomes" id="UP001595735">
    <property type="component" value="Unassembled WGS sequence"/>
</dbReference>
<gene>
    <name evidence="1" type="ORF">ACFONJ_02440</name>
</gene>
<dbReference type="EMBL" id="JBHRYO010000001">
    <property type="protein sequence ID" value="MFC3754835.1"/>
    <property type="molecule type" value="Genomic_DNA"/>
</dbReference>
<protein>
    <recommendedName>
        <fullName evidence="3">Bacteriocin</fullName>
    </recommendedName>
</protein>
<proteinExistence type="predicted"/>
<evidence type="ECO:0000313" key="1">
    <source>
        <dbReference type="EMBL" id="MFC3754835.1"/>
    </source>
</evidence>
<evidence type="ECO:0000313" key="2">
    <source>
        <dbReference type="Proteomes" id="UP001595735"/>
    </source>
</evidence>
<comment type="caution">
    <text evidence="1">The sequence shown here is derived from an EMBL/GenBank/DDBJ whole genome shotgun (WGS) entry which is preliminary data.</text>
</comment>
<sequence length="52" mass="5674">MKSSTIQKRKLTKGELREINGAGPPYCPKGFCKVPGLDRMVKGLVAKDGYCC</sequence>
<accession>A0ABV7XPU7</accession>
<dbReference type="RefSeq" id="WP_290302086.1">
    <property type="nucleotide sequence ID" value="NZ_JAUFQR010000003.1"/>
</dbReference>
<evidence type="ECO:0008006" key="3">
    <source>
        <dbReference type="Google" id="ProtNLM"/>
    </source>
</evidence>
<keyword evidence="2" id="KW-1185">Reference proteome</keyword>
<reference evidence="2" key="1">
    <citation type="journal article" date="2019" name="Int. J. Syst. Evol. Microbiol.">
        <title>The Global Catalogue of Microorganisms (GCM) 10K type strain sequencing project: providing services to taxonomists for standard genome sequencing and annotation.</title>
        <authorList>
            <consortium name="The Broad Institute Genomics Platform"/>
            <consortium name="The Broad Institute Genome Sequencing Center for Infectious Disease"/>
            <person name="Wu L."/>
            <person name="Ma J."/>
        </authorList>
    </citation>
    <scope>NUCLEOTIDE SEQUENCE [LARGE SCALE GENOMIC DNA]</scope>
    <source>
        <strain evidence="2">CECT 7798</strain>
    </source>
</reference>
<organism evidence="1 2">
    <name type="scientific">Chryseobacterium tructae</name>
    <dbReference type="NCBI Taxonomy" id="1037380"/>
    <lineage>
        <taxon>Bacteria</taxon>
        <taxon>Pseudomonadati</taxon>
        <taxon>Bacteroidota</taxon>
        <taxon>Flavobacteriia</taxon>
        <taxon>Flavobacteriales</taxon>
        <taxon>Weeksellaceae</taxon>
        <taxon>Chryseobacterium group</taxon>
        <taxon>Chryseobacterium</taxon>
    </lineage>
</organism>
<name>A0ABV7XPU7_9FLAO</name>